<evidence type="ECO:0000256" key="2">
    <source>
        <dbReference type="ARBA" id="ARBA00023043"/>
    </source>
</evidence>
<feature type="compositionally biased region" description="Acidic residues" evidence="4">
    <location>
        <begin position="415"/>
        <end position="434"/>
    </location>
</feature>
<name>A0AAN9UED5_9PEZI</name>
<reference evidence="6 7" key="1">
    <citation type="journal article" date="2023" name="PLoS ONE">
        <title>Cytospora paraplurivora sp. nov. isolated from orchards with fruit tree decline syndrome in Ontario, Canada.</title>
        <authorList>
            <person name="Ilyukhin E."/>
            <person name="Nguyen H.D.T."/>
            <person name="Castle A.J."/>
            <person name="Ellouze W."/>
        </authorList>
    </citation>
    <scope>NUCLEOTIDE SEQUENCE [LARGE SCALE GENOMIC DNA]</scope>
    <source>
        <strain evidence="6 7">FDS-564</strain>
    </source>
</reference>
<dbReference type="Pfam" id="PF12937">
    <property type="entry name" value="F-box-like"/>
    <property type="match status" value="1"/>
</dbReference>
<feature type="region of interest" description="Disordered" evidence="4">
    <location>
        <begin position="389"/>
        <end position="442"/>
    </location>
</feature>
<evidence type="ECO:0000313" key="7">
    <source>
        <dbReference type="Proteomes" id="UP001320245"/>
    </source>
</evidence>
<evidence type="ECO:0000313" key="6">
    <source>
        <dbReference type="EMBL" id="KAK7744850.1"/>
    </source>
</evidence>
<evidence type="ECO:0000256" key="1">
    <source>
        <dbReference type="ARBA" id="ARBA00022737"/>
    </source>
</evidence>
<keyword evidence="7" id="KW-1185">Reference proteome</keyword>
<dbReference type="EMBL" id="JAJSPL020000009">
    <property type="protein sequence ID" value="KAK7744850.1"/>
    <property type="molecule type" value="Genomic_DNA"/>
</dbReference>
<evidence type="ECO:0000259" key="5">
    <source>
        <dbReference type="Pfam" id="PF12937"/>
    </source>
</evidence>
<dbReference type="Pfam" id="PF12796">
    <property type="entry name" value="Ank_2"/>
    <property type="match status" value="1"/>
</dbReference>
<evidence type="ECO:0000256" key="4">
    <source>
        <dbReference type="SAM" id="MobiDB-lite"/>
    </source>
</evidence>
<dbReference type="InterPro" id="IPR036770">
    <property type="entry name" value="Ankyrin_rpt-contain_sf"/>
</dbReference>
<gene>
    <name evidence="6" type="ORF">SLS53_003083</name>
</gene>
<dbReference type="InterPro" id="IPR002110">
    <property type="entry name" value="Ankyrin_rpt"/>
</dbReference>
<keyword evidence="1" id="KW-0677">Repeat</keyword>
<dbReference type="Proteomes" id="UP001320245">
    <property type="component" value="Unassembled WGS sequence"/>
</dbReference>
<dbReference type="PANTHER" id="PTHR24198:SF165">
    <property type="entry name" value="ANKYRIN REPEAT-CONTAINING PROTEIN-RELATED"/>
    <property type="match status" value="1"/>
</dbReference>
<dbReference type="GO" id="GO:0005737">
    <property type="term" value="C:cytoplasm"/>
    <property type="evidence" value="ECO:0007669"/>
    <property type="project" value="TreeGrafter"/>
</dbReference>
<dbReference type="SMART" id="SM00248">
    <property type="entry name" value="ANK"/>
    <property type="match status" value="5"/>
</dbReference>
<feature type="repeat" description="ANK" evidence="3">
    <location>
        <begin position="146"/>
        <end position="179"/>
    </location>
</feature>
<dbReference type="PANTHER" id="PTHR24198">
    <property type="entry name" value="ANKYRIN REPEAT AND PROTEIN KINASE DOMAIN-CONTAINING PROTEIN"/>
    <property type="match status" value="1"/>
</dbReference>
<accession>A0AAN9UED5</accession>
<dbReference type="InterPro" id="IPR001810">
    <property type="entry name" value="F-box_dom"/>
</dbReference>
<sequence length="442" mass="48522">MAQITDLPPEVLGKIFTEHGLECRDLARVARVCTAFSSEATRANLLHNIEYECSSILIVAAQQGRIDLAQKALSMGANVNTIGPGSGKVLEELQVVIISLNDITLCRRPDDDPHHSLIHSAAASGLDKLVRRAIDMGTNPSAMSMGEATALHFTSRSWNSEAVIQTLVSAGVDPDGRDMMGRKPLHRAYQLGNFSTALQLLKAGATPLNVQTGSNYDIQRAATCTWHPHEVAGGPETLDDWHKEQAAFLHTLMEDNGLNIHQGLIDTKSLPDNLGRIFSFITRLCPHPLNPEIVAVFLEKGVDPNRRLPGYLDTPLGLAIDRIKPKEDIDRKYAGNIRRMVYLLVEHGARVCLVSEYNLRRVKQWVEDEAVHKDDRDLSRYLLRTLDLEGGSAPDHDSSDDDSGADDLGYKDADDVGSDDEGSDADDSEDDDFKDELSGSEV</sequence>
<dbReference type="AlphaFoldDB" id="A0AAN9UED5"/>
<dbReference type="Gene3D" id="1.25.40.20">
    <property type="entry name" value="Ankyrin repeat-containing domain"/>
    <property type="match status" value="1"/>
</dbReference>
<protein>
    <recommendedName>
        <fullName evidence="5">F-box domain-containing protein</fullName>
    </recommendedName>
</protein>
<organism evidence="6 7">
    <name type="scientific">Cytospora paraplurivora</name>
    <dbReference type="NCBI Taxonomy" id="2898453"/>
    <lineage>
        <taxon>Eukaryota</taxon>
        <taxon>Fungi</taxon>
        <taxon>Dikarya</taxon>
        <taxon>Ascomycota</taxon>
        <taxon>Pezizomycotina</taxon>
        <taxon>Sordariomycetes</taxon>
        <taxon>Sordariomycetidae</taxon>
        <taxon>Diaporthales</taxon>
        <taxon>Cytosporaceae</taxon>
        <taxon>Cytospora</taxon>
    </lineage>
</organism>
<evidence type="ECO:0000256" key="3">
    <source>
        <dbReference type="PROSITE-ProRule" id="PRU00023"/>
    </source>
</evidence>
<comment type="caution">
    <text evidence="6">The sequence shown here is derived from an EMBL/GenBank/DDBJ whole genome shotgun (WGS) entry which is preliminary data.</text>
</comment>
<dbReference type="PROSITE" id="PS50088">
    <property type="entry name" value="ANK_REPEAT"/>
    <property type="match status" value="1"/>
</dbReference>
<keyword evidence="2 3" id="KW-0040">ANK repeat</keyword>
<dbReference type="SUPFAM" id="SSF48403">
    <property type="entry name" value="Ankyrin repeat"/>
    <property type="match status" value="1"/>
</dbReference>
<proteinExistence type="predicted"/>
<feature type="domain" description="F-box" evidence="5">
    <location>
        <begin position="4"/>
        <end position="41"/>
    </location>
</feature>